<evidence type="ECO:0000256" key="7">
    <source>
        <dbReference type="ARBA" id="ARBA00022723"/>
    </source>
</evidence>
<dbReference type="SUPFAM" id="SSF55486">
    <property type="entry name" value="Metalloproteases ('zincins'), catalytic domain"/>
    <property type="match status" value="1"/>
</dbReference>
<comment type="cofactor">
    <cofactor evidence="16 18">
        <name>Zn(2+)</name>
        <dbReference type="ChEBI" id="CHEBI:29105"/>
    </cofactor>
    <text evidence="16 18">Binds 1 zinc ion per subunit.</text>
</comment>
<dbReference type="GO" id="GO:0005886">
    <property type="term" value="C:plasma membrane"/>
    <property type="evidence" value="ECO:0007669"/>
    <property type="project" value="UniProtKB-SubCell"/>
</dbReference>
<keyword evidence="5" id="KW-0336">GPI-anchor</keyword>
<dbReference type="Pfam" id="PF11838">
    <property type="entry name" value="ERAP1_C"/>
    <property type="match status" value="1"/>
</dbReference>
<feature type="domain" description="ERAP1-like C-terminal" evidence="21">
    <location>
        <begin position="570"/>
        <end position="870"/>
    </location>
</feature>
<evidence type="ECO:0000256" key="10">
    <source>
        <dbReference type="ARBA" id="ARBA00022833"/>
    </source>
</evidence>
<dbReference type="AlphaFoldDB" id="A0A5E4QVB4"/>
<dbReference type="GO" id="GO:0070006">
    <property type="term" value="F:metalloaminopeptidase activity"/>
    <property type="evidence" value="ECO:0007669"/>
    <property type="project" value="TreeGrafter"/>
</dbReference>
<dbReference type="GO" id="GO:0005737">
    <property type="term" value="C:cytoplasm"/>
    <property type="evidence" value="ECO:0007669"/>
    <property type="project" value="TreeGrafter"/>
</dbReference>
<dbReference type="EMBL" id="FZQP02005488">
    <property type="protein sequence ID" value="VVD01643.1"/>
    <property type="molecule type" value="Genomic_DNA"/>
</dbReference>
<dbReference type="InterPro" id="IPR001930">
    <property type="entry name" value="Peptidase_M1"/>
</dbReference>
<keyword evidence="10 16" id="KW-0862">Zinc</keyword>
<evidence type="ECO:0000256" key="14">
    <source>
        <dbReference type="ARBA" id="ARBA00023288"/>
    </source>
</evidence>
<keyword evidence="18" id="KW-1133">Transmembrane helix</keyword>
<name>A0A5E4QVB4_9NEOP</name>
<keyword evidence="14" id="KW-0449">Lipoprotein</keyword>
<proteinExistence type="inferred from homology"/>
<keyword evidence="12 18" id="KW-0472">Membrane</keyword>
<evidence type="ECO:0000313" key="24">
    <source>
        <dbReference type="Proteomes" id="UP000324832"/>
    </source>
</evidence>
<evidence type="ECO:0000256" key="17">
    <source>
        <dbReference type="PIRSR" id="PIRSR634016-4"/>
    </source>
</evidence>
<dbReference type="Gene3D" id="2.60.40.1910">
    <property type="match status" value="1"/>
</dbReference>
<evidence type="ECO:0000256" key="19">
    <source>
        <dbReference type="SAM" id="SignalP"/>
    </source>
</evidence>
<dbReference type="CDD" id="cd09601">
    <property type="entry name" value="M1_APN-Q_like"/>
    <property type="match status" value="1"/>
</dbReference>
<evidence type="ECO:0000256" key="11">
    <source>
        <dbReference type="ARBA" id="ARBA00023049"/>
    </source>
</evidence>
<dbReference type="PANTHER" id="PTHR11533">
    <property type="entry name" value="PROTEASE M1 ZINC METALLOPROTEASE"/>
    <property type="match status" value="1"/>
</dbReference>
<dbReference type="InterPro" id="IPR024571">
    <property type="entry name" value="ERAP1-like_C_dom"/>
</dbReference>
<dbReference type="GO" id="GO:0043171">
    <property type="term" value="P:peptide catabolic process"/>
    <property type="evidence" value="ECO:0007669"/>
    <property type="project" value="TreeGrafter"/>
</dbReference>
<dbReference type="InterPro" id="IPR034016">
    <property type="entry name" value="M1_APN-typ"/>
</dbReference>
<evidence type="ECO:0000259" key="22">
    <source>
        <dbReference type="Pfam" id="PF17900"/>
    </source>
</evidence>
<dbReference type="FunFam" id="2.60.40.1910:FF:000008">
    <property type="entry name" value="Aminopeptidase"/>
    <property type="match status" value="1"/>
</dbReference>
<dbReference type="InterPro" id="IPR050344">
    <property type="entry name" value="Peptidase_M1_aminopeptidases"/>
</dbReference>
<dbReference type="InterPro" id="IPR027268">
    <property type="entry name" value="Peptidase_M4/M1_CTD_sf"/>
</dbReference>
<dbReference type="Gene3D" id="1.10.390.10">
    <property type="entry name" value="Neutral Protease Domain 2"/>
    <property type="match status" value="1"/>
</dbReference>
<evidence type="ECO:0000256" key="18">
    <source>
        <dbReference type="RuleBase" id="RU364040"/>
    </source>
</evidence>
<feature type="signal peptide" evidence="19">
    <location>
        <begin position="1"/>
        <end position="19"/>
    </location>
</feature>
<dbReference type="GO" id="GO:0042277">
    <property type="term" value="F:peptide binding"/>
    <property type="evidence" value="ECO:0007669"/>
    <property type="project" value="TreeGrafter"/>
</dbReference>
<dbReference type="FunFam" id="1.10.390.10:FF:000013">
    <property type="entry name" value="Aminopeptidase N"/>
    <property type="match status" value="1"/>
</dbReference>
<dbReference type="SUPFAM" id="SSF63737">
    <property type="entry name" value="Leukotriene A4 hydrolase N-terminal domain"/>
    <property type="match status" value="1"/>
</dbReference>
<dbReference type="Pfam" id="PF01433">
    <property type="entry name" value="Peptidase_M1"/>
    <property type="match status" value="1"/>
</dbReference>
<keyword evidence="11 18" id="KW-0482">Metalloprotease</keyword>
<evidence type="ECO:0000256" key="3">
    <source>
        <dbReference type="ARBA" id="ARBA00022438"/>
    </source>
</evidence>
<keyword evidence="8 19" id="KW-0732">Signal</keyword>
<evidence type="ECO:0000256" key="6">
    <source>
        <dbReference type="ARBA" id="ARBA00022670"/>
    </source>
</evidence>
<keyword evidence="24" id="KW-1185">Reference proteome</keyword>
<feature type="domain" description="Peptidase M1 membrane alanine aminopeptidase" evidence="20">
    <location>
        <begin position="260"/>
        <end position="491"/>
    </location>
</feature>
<dbReference type="GO" id="GO:0098552">
    <property type="term" value="C:side of membrane"/>
    <property type="evidence" value="ECO:0007669"/>
    <property type="project" value="UniProtKB-KW"/>
</dbReference>
<evidence type="ECO:0000313" key="23">
    <source>
        <dbReference type="EMBL" id="VVD01643.1"/>
    </source>
</evidence>
<dbReference type="Gene3D" id="1.25.50.20">
    <property type="match status" value="1"/>
</dbReference>
<dbReference type="EC" id="3.4.11.-" evidence="18"/>
<feature type="binding site" evidence="16">
    <location>
        <position position="358"/>
    </location>
    <ligand>
        <name>Zn(2+)</name>
        <dbReference type="ChEBI" id="CHEBI:29105"/>
        <note>catalytic</note>
    </ligand>
</feature>
<evidence type="ECO:0000256" key="1">
    <source>
        <dbReference type="ARBA" id="ARBA00004609"/>
    </source>
</evidence>
<keyword evidence="7 16" id="KW-0479">Metal-binding</keyword>
<keyword evidence="4" id="KW-1003">Cell membrane</keyword>
<comment type="subcellular location">
    <subcellularLocation>
        <location evidence="1">Cell membrane</location>
        <topology evidence="1">Lipid-anchor</topology>
        <topology evidence="1">GPI-anchor</topology>
    </subcellularLocation>
</comment>
<dbReference type="PANTHER" id="PTHR11533:SF301">
    <property type="entry name" value="AMINOPEPTIDASE"/>
    <property type="match status" value="1"/>
</dbReference>
<organism evidence="23 24">
    <name type="scientific">Leptidea sinapis</name>
    <dbReference type="NCBI Taxonomy" id="189913"/>
    <lineage>
        <taxon>Eukaryota</taxon>
        <taxon>Metazoa</taxon>
        <taxon>Ecdysozoa</taxon>
        <taxon>Arthropoda</taxon>
        <taxon>Hexapoda</taxon>
        <taxon>Insecta</taxon>
        <taxon>Pterygota</taxon>
        <taxon>Neoptera</taxon>
        <taxon>Endopterygota</taxon>
        <taxon>Lepidoptera</taxon>
        <taxon>Glossata</taxon>
        <taxon>Ditrysia</taxon>
        <taxon>Papilionoidea</taxon>
        <taxon>Pieridae</taxon>
        <taxon>Dismorphiinae</taxon>
        <taxon>Leptidea</taxon>
    </lineage>
</organism>
<dbReference type="GO" id="GO:0005615">
    <property type="term" value="C:extracellular space"/>
    <property type="evidence" value="ECO:0007669"/>
    <property type="project" value="TreeGrafter"/>
</dbReference>
<protein>
    <recommendedName>
        <fullName evidence="18">Aminopeptidase</fullName>
        <ecNumber evidence="18">3.4.11.-</ecNumber>
    </recommendedName>
</protein>
<dbReference type="InterPro" id="IPR014782">
    <property type="entry name" value="Peptidase_M1_dom"/>
</dbReference>
<feature type="binding site" evidence="16">
    <location>
        <position position="339"/>
    </location>
    <ligand>
        <name>Zn(2+)</name>
        <dbReference type="ChEBI" id="CHEBI:29105"/>
        <note>catalytic</note>
    </ligand>
</feature>
<sequence>MCRQLIILAVISYLSVVNGDTNYRLNSTITPISYAIAITPYFDTGDSSAFTFDGEVDIKFTTETRISQIKIHSADLNYTAANITVTSGSSNIQLDVSNPLEFDTKYTFAYINLGSELTAGSEYNLKISYRGPIREDLKGFYRNYYIENGVKKWLGATQMEPVHARKVFPCFDEPDLKAVFTITLDRPQDFKPSVANTKMQTSNSLSNGYIREVFYPTPKMSTYLVAFLISEFEASASVTNGEKEFGIYTRPEASNQSAYAFEFGGNVVDALGSFYGIDYYSVDSNLKLDHVALPDFSAGAMENWGLIKYRESLLLYVPEDSTPYYKYRVAQIIAHETTHMWFGNLVTCHWWSNTWLNEGFANYFQDYITSLIEPDVGAADMLVIGSVYAALDADDDSDSVPITNNNVNSPAEISGHFGTITYQKAGSIIRMMHHFIGDEAFKQGLHLYLETNKFEASYPDKLYAALEEEVSKTNSLEAYPGYNLTSVMSSWITQAGYPILYVEVNHENSSVVLTQKRFYIDPSKSSNELYKIPITYTTTNAPDFNNTKPVLVMDGETQVLSINLTDDKNLILFNIQETGFYRVNYDISTWKLIAEHLKGTKREEIHHLNRAEIVNDLFAFVFADEVKFDLLHEVLEFLEEESNYAVWYATIRGLKTLRSMFLGSDTLDLIDDYSLKLLDSAISKIGYDVNSTDNFDTLRNRMQILEFACKLGHQGCIDNTLYLFKQLKENGTEVSPSLRPVVYCTGLRFGNADDYDFMWNRMATTNVANEARTIGEVLGCTTVTSKLKSFLVSMLVENSPIRTQDLTMPLSGVLSNYSNVNLVLNELEVNYTLWKTIYPTMDNVFSLIASALHTEEEYNKFESWLNACSDCDADSIASAKKSLESAKYSTSWANNHKADVLSSLKGSSGGLTSSLLLTFTVVFFANYFIL</sequence>
<evidence type="ECO:0000259" key="21">
    <source>
        <dbReference type="Pfam" id="PF11838"/>
    </source>
</evidence>
<feature type="domain" description="Aminopeptidase N-like N-terminal" evidence="22">
    <location>
        <begin position="31"/>
        <end position="224"/>
    </location>
</feature>
<keyword evidence="18" id="KW-0812">Transmembrane</keyword>
<dbReference type="PRINTS" id="PR00756">
    <property type="entry name" value="ALADIPTASE"/>
</dbReference>
<evidence type="ECO:0000256" key="13">
    <source>
        <dbReference type="ARBA" id="ARBA00023180"/>
    </source>
</evidence>
<evidence type="ECO:0000256" key="4">
    <source>
        <dbReference type="ARBA" id="ARBA00022475"/>
    </source>
</evidence>
<evidence type="ECO:0000256" key="9">
    <source>
        <dbReference type="ARBA" id="ARBA00022801"/>
    </source>
</evidence>
<keyword evidence="6 18" id="KW-0645">Protease</keyword>
<evidence type="ECO:0000256" key="12">
    <source>
        <dbReference type="ARBA" id="ARBA00023136"/>
    </source>
</evidence>
<comment type="similarity">
    <text evidence="2 18">Belongs to the peptidase M1 family.</text>
</comment>
<keyword evidence="3 18" id="KW-0031">Aminopeptidase</keyword>
<evidence type="ECO:0000259" key="20">
    <source>
        <dbReference type="Pfam" id="PF01433"/>
    </source>
</evidence>
<evidence type="ECO:0000256" key="8">
    <source>
        <dbReference type="ARBA" id="ARBA00022729"/>
    </source>
</evidence>
<evidence type="ECO:0000256" key="2">
    <source>
        <dbReference type="ARBA" id="ARBA00010136"/>
    </source>
</evidence>
<reference evidence="23 24" key="1">
    <citation type="submission" date="2017-07" db="EMBL/GenBank/DDBJ databases">
        <authorList>
            <person name="Talla V."/>
            <person name="Backstrom N."/>
        </authorList>
    </citation>
    <scope>NUCLEOTIDE SEQUENCE [LARGE SCALE GENOMIC DNA]</scope>
</reference>
<dbReference type="InterPro" id="IPR042097">
    <property type="entry name" value="Aminopeptidase_N-like_N_sf"/>
</dbReference>
<evidence type="ECO:0000256" key="5">
    <source>
        <dbReference type="ARBA" id="ARBA00022622"/>
    </source>
</evidence>
<feature type="active site" description="Proton acceptor" evidence="15">
    <location>
        <position position="336"/>
    </location>
</feature>
<dbReference type="Proteomes" id="UP000324832">
    <property type="component" value="Unassembled WGS sequence"/>
</dbReference>
<keyword evidence="9 18" id="KW-0378">Hydrolase</keyword>
<feature type="site" description="Transition state stabilizer" evidence="17">
    <location>
        <position position="422"/>
    </location>
</feature>
<keyword evidence="13" id="KW-0325">Glycoprotein</keyword>
<dbReference type="Pfam" id="PF17900">
    <property type="entry name" value="Peptidase_M1_N"/>
    <property type="match status" value="1"/>
</dbReference>
<feature type="chain" id="PRO_5022865070" description="Aminopeptidase" evidence="19">
    <location>
        <begin position="20"/>
        <end position="930"/>
    </location>
</feature>
<evidence type="ECO:0000256" key="15">
    <source>
        <dbReference type="PIRSR" id="PIRSR634016-1"/>
    </source>
</evidence>
<feature type="binding site" evidence="16">
    <location>
        <position position="335"/>
    </location>
    <ligand>
        <name>Zn(2+)</name>
        <dbReference type="ChEBI" id="CHEBI:29105"/>
        <note>catalytic</note>
    </ligand>
</feature>
<accession>A0A5E4QVB4</accession>
<evidence type="ECO:0000256" key="16">
    <source>
        <dbReference type="PIRSR" id="PIRSR634016-3"/>
    </source>
</evidence>
<dbReference type="FunFam" id="2.60.40.1730:FF:000013">
    <property type="entry name" value="Aminopeptidase"/>
    <property type="match status" value="1"/>
</dbReference>
<dbReference type="InterPro" id="IPR045357">
    <property type="entry name" value="Aminopeptidase_N-like_N"/>
</dbReference>
<gene>
    <name evidence="23" type="ORF">LSINAPIS_LOCUS12014</name>
</gene>
<dbReference type="GO" id="GO:0006508">
    <property type="term" value="P:proteolysis"/>
    <property type="evidence" value="ECO:0007669"/>
    <property type="project" value="UniProtKB-KW"/>
</dbReference>
<dbReference type="Gene3D" id="2.60.40.1730">
    <property type="entry name" value="tricorn interacting facor f3 domain"/>
    <property type="match status" value="1"/>
</dbReference>
<dbReference type="GO" id="GO:0008270">
    <property type="term" value="F:zinc ion binding"/>
    <property type="evidence" value="ECO:0007669"/>
    <property type="project" value="UniProtKB-UniRule"/>
</dbReference>
<feature type="transmembrane region" description="Helical" evidence="18">
    <location>
        <begin position="910"/>
        <end position="929"/>
    </location>
</feature>